<name>A0A1Y1UQJ8_9TREE</name>
<accession>A0A1Y1UQJ8</accession>
<dbReference type="AlphaFoldDB" id="A0A1Y1UQJ8"/>
<keyword evidence="3" id="KW-1185">Reference proteome</keyword>
<dbReference type="EMBL" id="NBSH01000002">
    <property type="protein sequence ID" value="ORX40313.1"/>
    <property type="molecule type" value="Genomic_DNA"/>
</dbReference>
<organism evidence="2 3">
    <name type="scientific">Kockovaella imperatae</name>
    <dbReference type="NCBI Taxonomy" id="4999"/>
    <lineage>
        <taxon>Eukaryota</taxon>
        <taxon>Fungi</taxon>
        <taxon>Dikarya</taxon>
        <taxon>Basidiomycota</taxon>
        <taxon>Agaricomycotina</taxon>
        <taxon>Tremellomycetes</taxon>
        <taxon>Tremellales</taxon>
        <taxon>Cuniculitremaceae</taxon>
        <taxon>Kockovaella</taxon>
    </lineage>
</organism>
<feature type="compositionally biased region" description="Basic and acidic residues" evidence="1">
    <location>
        <begin position="15"/>
        <end position="25"/>
    </location>
</feature>
<feature type="region of interest" description="Disordered" evidence="1">
    <location>
        <begin position="1"/>
        <end position="42"/>
    </location>
</feature>
<evidence type="ECO:0000256" key="1">
    <source>
        <dbReference type="SAM" id="MobiDB-lite"/>
    </source>
</evidence>
<dbReference type="GeneID" id="33556716"/>
<evidence type="ECO:0008006" key="4">
    <source>
        <dbReference type="Google" id="ProtNLM"/>
    </source>
</evidence>
<gene>
    <name evidence="2" type="ORF">BD324DRAFT_617276</name>
</gene>
<dbReference type="Proteomes" id="UP000193218">
    <property type="component" value="Unassembled WGS sequence"/>
</dbReference>
<dbReference type="OrthoDB" id="2560087at2759"/>
<evidence type="ECO:0000313" key="3">
    <source>
        <dbReference type="Proteomes" id="UP000193218"/>
    </source>
</evidence>
<comment type="caution">
    <text evidence="2">The sequence shown here is derived from an EMBL/GenBank/DDBJ whole genome shotgun (WGS) entry which is preliminary data.</text>
</comment>
<sequence length="175" mass="18559">MSTQNLNIGPNRSSGHKEATEDHTTAAKLDSQGEGGDPKGLLQNRLLNSDRVGRAALFDQDDFLCVASSKKPFDLEPDQVRKILDGMLTFARQGDPTMASGDGHPPTKLHVGSEGTADVTNGTADYIQATLNGKPFVAARSATYVLLVEGVDGTDEGALITTIQSFTQGLEELTL</sequence>
<protein>
    <recommendedName>
        <fullName evidence="4">Profilin</fullName>
    </recommendedName>
</protein>
<reference evidence="2 3" key="1">
    <citation type="submission" date="2017-03" db="EMBL/GenBank/DDBJ databases">
        <title>Widespread Adenine N6-methylation of Active Genes in Fungi.</title>
        <authorList>
            <consortium name="DOE Joint Genome Institute"/>
            <person name="Mondo S.J."/>
            <person name="Dannebaum R.O."/>
            <person name="Kuo R.C."/>
            <person name="Louie K.B."/>
            <person name="Bewick A.J."/>
            <person name="Labutti K."/>
            <person name="Haridas S."/>
            <person name="Kuo A."/>
            <person name="Salamov A."/>
            <person name="Ahrendt S.R."/>
            <person name="Lau R."/>
            <person name="Bowen B.P."/>
            <person name="Lipzen A."/>
            <person name="Sullivan W."/>
            <person name="Andreopoulos W.B."/>
            <person name="Clum A."/>
            <person name="Lindquist E."/>
            <person name="Daum C."/>
            <person name="Northen T.R."/>
            <person name="Ramamoorthy G."/>
            <person name="Schmitz R.J."/>
            <person name="Gryganskyi A."/>
            <person name="Culley D."/>
            <person name="Magnuson J."/>
            <person name="James T.Y."/>
            <person name="O'Malley M.A."/>
            <person name="Stajich J.E."/>
            <person name="Spatafora J.W."/>
            <person name="Visel A."/>
            <person name="Grigoriev I.V."/>
        </authorList>
    </citation>
    <scope>NUCLEOTIDE SEQUENCE [LARGE SCALE GENOMIC DNA]</scope>
    <source>
        <strain evidence="2 3">NRRL Y-17943</strain>
    </source>
</reference>
<feature type="compositionally biased region" description="Polar residues" evidence="1">
    <location>
        <begin position="1"/>
        <end position="13"/>
    </location>
</feature>
<proteinExistence type="predicted"/>
<evidence type="ECO:0000313" key="2">
    <source>
        <dbReference type="EMBL" id="ORX40313.1"/>
    </source>
</evidence>
<dbReference type="InParanoid" id="A0A1Y1UQJ8"/>
<dbReference type="RefSeq" id="XP_021874098.1">
    <property type="nucleotide sequence ID" value="XM_022014908.1"/>
</dbReference>